<feature type="domain" description="Glycosyl hydrolase family 32 C-terminal" evidence="2">
    <location>
        <begin position="87"/>
        <end position="235"/>
    </location>
</feature>
<feature type="region of interest" description="Disordered" evidence="1">
    <location>
        <begin position="46"/>
        <end position="88"/>
    </location>
</feature>
<dbReference type="SUPFAM" id="SSF49899">
    <property type="entry name" value="Concanavalin A-like lectins/glucanases"/>
    <property type="match status" value="1"/>
</dbReference>
<comment type="caution">
    <text evidence="3">The sequence shown here is derived from an EMBL/GenBank/DDBJ whole genome shotgun (WGS) entry which is preliminary data.</text>
</comment>
<sequence>MACMYVCNRRVGAPLYDSHFLLHTHGEDASLVTQLLLPEEHTYDGASVQQNTSSSGAGVQASGDPTGSDNSPVLGPSHPSSLDQSPSGRRQVEVLLNFTLQAEEGELSMQDMEQLHPFEFALELLTGNGTYTRIKVNGTASVPGGPSNRGCGDVRPAPHLLGGERWSCVHTAAVWVDREHSGGFSKDLTQGGPIKLPAAGVKGTDLSLDVWVDRSLLEVYAFDGSSVVTSRIYPLPHVEKWPGSAQAPRHSAEAGVTRRVQMGAWGYQVSAKWGPGHVKVKAEAHELGSCWIDEDSD</sequence>
<dbReference type="Proteomes" id="UP000815325">
    <property type="component" value="Unassembled WGS sequence"/>
</dbReference>
<dbReference type="InterPro" id="IPR013189">
    <property type="entry name" value="Glyco_hydro_32_C"/>
</dbReference>
<evidence type="ECO:0000256" key="1">
    <source>
        <dbReference type="SAM" id="MobiDB-lite"/>
    </source>
</evidence>
<keyword evidence="4" id="KW-1185">Reference proteome</keyword>
<dbReference type="Pfam" id="PF08244">
    <property type="entry name" value="Glyco_hydro_32C"/>
    <property type="match status" value="1"/>
</dbReference>
<feature type="compositionally biased region" description="Polar residues" evidence="1">
    <location>
        <begin position="47"/>
        <end position="71"/>
    </location>
</feature>
<reference evidence="3" key="1">
    <citation type="submission" date="2017-08" db="EMBL/GenBank/DDBJ databases">
        <authorList>
            <person name="Polle J.E."/>
            <person name="Barry K."/>
            <person name="Cushman J."/>
            <person name="Schmutz J."/>
            <person name="Tran D."/>
            <person name="Hathwaick L.T."/>
            <person name="Yim W.C."/>
            <person name="Jenkins J."/>
            <person name="Mckie-Krisberg Z.M."/>
            <person name="Prochnik S."/>
            <person name="Lindquist E."/>
            <person name="Dockter R.B."/>
            <person name="Adam C."/>
            <person name="Molina H."/>
            <person name="Bunkerborg J."/>
            <person name="Jin E."/>
            <person name="Buchheim M."/>
            <person name="Magnuson J."/>
        </authorList>
    </citation>
    <scope>NUCLEOTIDE SEQUENCE</scope>
    <source>
        <strain evidence="3">CCAP 19/18</strain>
    </source>
</reference>
<evidence type="ECO:0000313" key="4">
    <source>
        <dbReference type="Proteomes" id="UP000815325"/>
    </source>
</evidence>
<gene>
    <name evidence="3" type="ORF">DUNSADRAFT_5810</name>
</gene>
<dbReference type="Gene3D" id="2.60.120.560">
    <property type="entry name" value="Exo-inulinase, domain 1"/>
    <property type="match status" value="1"/>
</dbReference>
<evidence type="ECO:0000259" key="2">
    <source>
        <dbReference type="Pfam" id="PF08244"/>
    </source>
</evidence>
<feature type="compositionally biased region" description="Polar residues" evidence="1">
    <location>
        <begin position="78"/>
        <end position="88"/>
    </location>
</feature>
<organism evidence="3 4">
    <name type="scientific">Dunaliella salina</name>
    <name type="common">Green alga</name>
    <name type="synonym">Protococcus salinus</name>
    <dbReference type="NCBI Taxonomy" id="3046"/>
    <lineage>
        <taxon>Eukaryota</taxon>
        <taxon>Viridiplantae</taxon>
        <taxon>Chlorophyta</taxon>
        <taxon>core chlorophytes</taxon>
        <taxon>Chlorophyceae</taxon>
        <taxon>CS clade</taxon>
        <taxon>Chlamydomonadales</taxon>
        <taxon>Dunaliellaceae</taxon>
        <taxon>Dunaliella</taxon>
    </lineage>
</organism>
<name>A0ABQ7FU28_DUNSA</name>
<protein>
    <recommendedName>
        <fullName evidence="2">Glycosyl hydrolase family 32 C-terminal domain-containing protein</fullName>
    </recommendedName>
</protein>
<evidence type="ECO:0000313" key="3">
    <source>
        <dbReference type="EMBL" id="KAF5825937.1"/>
    </source>
</evidence>
<dbReference type="EMBL" id="MU071643">
    <property type="protein sequence ID" value="KAF5825937.1"/>
    <property type="molecule type" value="Genomic_DNA"/>
</dbReference>
<proteinExistence type="predicted"/>
<accession>A0ABQ7FU28</accession>
<dbReference type="InterPro" id="IPR013320">
    <property type="entry name" value="ConA-like_dom_sf"/>
</dbReference>